<dbReference type="EMBL" id="CP017834">
    <property type="protein sequence ID" value="APJ03153.1"/>
    <property type="molecule type" value="Genomic_DNA"/>
</dbReference>
<keyword evidence="3" id="KW-1185">Reference proteome</keyword>
<dbReference type="STRING" id="1915309.AXG55_04230"/>
<feature type="transmembrane region" description="Helical" evidence="1">
    <location>
        <begin position="87"/>
        <end position="112"/>
    </location>
</feature>
<dbReference type="AlphaFoldDB" id="A0A1L4CYW2"/>
<accession>A0A1L4CYW2</accession>
<keyword evidence="1" id="KW-0812">Transmembrane</keyword>
<reference evidence="2 3" key="1">
    <citation type="submission" date="2016-10" db="EMBL/GenBank/DDBJ databases">
        <title>Silvanigrella aquatica sp. nov., isolated from a freshwater lake located in the Black Forest, Germany, description of Silvanigrellaceae fam. nov., Silvanigrellales ord. nov., reclassification of the order Bdellovibrionales in the class Oligoflexia, reclassification of the families Bacteriovoracaceae and Halobacteriovoraceae in the new order Bacteriovoracales ord. nov., and reclassification of the family Pseudobacteriovoracaceae in the order Oligoflexiales.</title>
        <authorList>
            <person name="Hahn M.W."/>
            <person name="Schmidt J."/>
            <person name="Koll U."/>
            <person name="Rohde M."/>
            <person name="Verbag S."/>
            <person name="Pitt A."/>
            <person name="Nakai R."/>
            <person name="Naganuma T."/>
            <person name="Lang E."/>
        </authorList>
    </citation>
    <scope>NUCLEOTIDE SEQUENCE [LARGE SCALE GENOMIC DNA]</scope>
    <source>
        <strain evidence="2 3">MWH-Nonnen-W8red</strain>
    </source>
</reference>
<dbReference type="RefSeq" id="WP_148696878.1">
    <property type="nucleotide sequence ID" value="NZ_CP017834.1"/>
</dbReference>
<proteinExistence type="predicted"/>
<dbReference type="OrthoDB" id="5296309at2"/>
<dbReference type="KEGG" id="saqi:AXG55_04230"/>
<name>A0A1L4CYW2_9BACT</name>
<evidence type="ECO:0000313" key="2">
    <source>
        <dbReference type="EMBL" id="APJ03153.1"/>
    </source>
</evidence>
<organism evidence="2 3">
    <name type="scientific">Silvanigrella aquatica</name>
    <dbReference type="NCBI Taxonomy" id="1915309"/>
    <lineage>
        <taxon>Bacteria</taxon>
        <taxon>Pseudomonadati</taxon>
        <taxon>Bdellovibrionota</taxon>
        <taxon>Oligoflexia</taxon>
        <taxon>Silvanigrellales</taxon>
        <taxon>Silvanigrellaceae</taxon>
        <taxon>Silvanigrella</taxon>
    </lineage>
</organism>
<gene>
    <name evidence="2" type="ORF">AXG55_04230</name>
</gene>
<protein>
    <submittedName>
        <fullName evidence="2">Uncharacterized protein</fullName>
    </submittedName>
</protein>
<keyword evidence="1" id="KW-1133">Transmembrane helix</keyword>
<evidence type="ECO:0000313" key="3">
    <source>
        <dbReference type="Proteomes" id="UP000184731"/>
    </source>
</evidence>
<keyword evidence="1" id="KW-0472">Membrane</keyword>
<dbReference type="Proteomes" id="UP000184731">
    <property type="component" value="Chromosome"/>
</dbReference>
<evidence type="ECO:0000256" key="1">
    <source>
        <dbReference type="SAM" id="Phobius"/>
    </source>
</evidence>
<feature type="transmembrane region" description="Helical" evidence="1">
    <location>
        <begin position="39"/>
        <end position="67"/>
    </location>
</feature>
<sequence length="147" mass="16606">MTQIKKIYNSQFELYLKKHFPEHARRILQARGNANLVRFFYPLLSFLIPVVFFASLALVITFLKATIVSSVENGKLSEVINNTSVQTIVAAICGIGIIFAFMSFIIGLLLGFAKARDLLFQAEQLEAEMRHIWLAENISSNQHESEA</sequence>